<dbReference type="GO" id="GO:0016491">
    <property type="term" value="F:oxidoreductase activity"/>
    <property type="evidence" value="ECO:0007669"/>
    <property type="project" value="UniProtKB-KW"/>
</dbReference>
<gene>
    <name evidence="5" type="ORF">BDP27DRAFT_1265257</name>
</gene>
<protein>
    <submittedName>
        <fullName evidence="5">Short-chain dehydrogenase</fullName>
    </submittedName>
</protein>
<comment type="similarity">
    <text evidence="1 3">Belongs to the short-chain dehydrogenases/reductases (SDR) family.</text>
</comment>
<organism evidence="5 6">
    <name type="scientific">Rhodocollybia butyracea</name>
    <dbReference type="NCBI Taxonomy" id="206335"/>
    <lineage>
        <taxon>Eukaryota</taxon>
        <taxon>Fungi</taxon>
        <taxon>Dikarya</taxon>
        <taxon>Basidiomycota</taxon>
        <taxon>Agaricomycotina</taxon>
        <taxon>Agaricomycetes</taxon>
        <taxon>Agaricomycetidae</taxon>
        <taxon>Agaricales</taxon>
        <taxon>Marasmiineae</taxon>
        <taxon>Omphalotaceae</taxon>
        <taxon>Rhodocollybia</taxon>
    </lineage>
</organism>
<evidence type="ECO:0000256" key="2">
    <source>
        <dbReference type="ARBA" id="ARBA00023002"/>
    </source>
</evidence>
<proteinExistence type="inferred from homology"/>
<dbReference type="Gene3D" id="3.40.50.720">
    <property type="entry name" value="NAD(P)-binding Rossmann-like Domain"/>
    <property type="match status" value="1"/>
</dbReference>
<dbReference type="PANTHER" id="PTHR24320">
    <property type="entry name" value="RETINOL DEHYDROGENASE"/>
    <property type="match status" value="1"/>
</dbReference>
<evidence type="ECO:0000256" key="3">
    <source>
        <dbReference type="RuleBase" id="RU000363"/>
    </source>
</evidence>
<dbReference type="EMBL" id="JADNRY010000053">
    <property type="protein sequence ID" value="KAF9069249.1"/>
    <property type="molecule type" value="Genomic_DNA"/>
</dbReference>
<accession>A0A9P5PTW8</accession>
<comment type="caution">
    <text evidence="5">The sequence shown here is derived from an EMBL/GenBank/DDBJ whole genome shotgun (WGS) entry which is preliminary data.</text>
</comment>
<keyword evidence="6" id="KW-1185">Reference proteome</keyword>
<name>A0A9P5PTW8_9AGAR</name>
<evidence type="ECO:0000256" key="4">
    <source>
        <dbReference type="SAM" id="MobiDB-lite"/>
    </source>
</evidence>
<evidence type="ECO:0000256" key="1">
    <source>
        <dbReference type="ARBA" id="ARBA00006484"/>
    </source>
</evidence>
<dbReference type="PRINTS" id="PR00080">
    <property type="entry name" value="SDRFAMILY"/>
</dbReference>
<dbReference type="Proteomes" id="UP000772434">
    <property type="component" value="Unassembled WGS sequence"/>
</dbReference>
<dbReference type="SUPFAM" id="SSF51735">
    <property type="entry name" value="NAD(P)-binding Rossmann-fold domains"/>
    <property type="match status" value="1"/>
</dbReference>
<dbReference type="AlphaFoldDB" id="A0A9P5PTW8"/>
<evidence type="ECO:0000313" key="6">
    <source>
        <dbReference type="Proteomes" id="UP000772434"/>
    </source>
</evidence>
<dbReference type="Pfam" id="PF00106">
    <property type="entry name" value="adh_short"/>
    <property type="match status" value="1"/>
</dbReference>
<keyword evidence="2" id="KW-0560">Oxidoreductase</keyword>
<dbReference type="OrthoDB" id="191139at2759"/>
<sequence length="353" mass="38047">MSSPTNPYASVHASPQGPGDARPTALQIISDCGLINVLVGKVIFVTGGSGGIGVEIVRALHATGADVYMQVRNVEKGESVRKDILETSPGNGQLEIVEMELADLESVRNGMKGLLEKTGTVNVLVNNAGIRNPPETITKDGFELTFGTNHVAHFLIFQLLLPTLLKSASESLQSSYPFASRVINVSSAAHRAAPMNLENPNMYGIYEPRKAYGQSKTAKILMANEIERRFGSKGVHGLSISPGAVRSGAQRYDDPVRLNAVLAEYANILKLADQGAATTVWAAVAPVWEGKGGVYLENCKEQECVEGDEKVNLLLKEGYAKHAFDVDVAKELWKMSCKMVGLPEKDRLGEQID</sequence>
<reference evidence="5" key="1">
    <citation type="submission" date="2020-11" db="EMBL/GenBank/DDBJ databases">
        <authorList>
            <consortium name="DOE Joint Genome Institute"/>
            <person name="Ahrendt S."/>
            <person name="Riley R."/>
            <person name="Andreopoulos W."/>
            <person name="Labutti K."/>
            <person name="Pangilinan J."/>
            <person name="Ruiz-Duenas F.J."/>
            <person name="Barrasa J.M."/>
            <person name="Sanchez-Garcia M."/>
            <person name="Camarero S."/>
            <person name="Miyauchi S."/>
            <person name="Serrano A."/>
            <person name="Linde D."/>
            <person name="Babiker R."/>
            <person name="Drula E."/>
            <person name="Ayuso-Fernandez I."/>
            <person name="Pacheco R."/>
            <person name="Padilla G."/>
            <person name="Ferreira P."/>
            <person name="Barriuso J."/>
            <person name="Kellner H."/>
            <person name="Castanera R."/>
            <person name="Alfaro M."/>
            <person name="Ramirez L."/>
            <person name="Pisabarro A.G."/>
            <person name="Kuo A."/>
            <person name="Tritt A."/>
            <person name="Lipzen A."/>
            <person name="He G."/>
            <person name="Yan M."/>
            <person name="Ng V."/>
            <person name="Cullen D."/>
            <person name="Martin F."/>
            <person name="Rosso M.-N."/>
            <person name="Henrissat B."/>
            <person name="Hibbett D."/>
            <person name="Martinez A.T."/>
            <person name="Grigoriev I.V."/>
        </authorList>
    </citation>
    <scope>NUCLEOTIDE SEQUENCE</scope>
    <source>
        <strain evidence="5">AH 40177</strain>
    </source>
</reference>
<evidence type="ECO:0000313" key="5">
    <source>
        <dbReference type="EMBL" id="KAF9069249.1"/>
    </source>
</evidence>
<dbReference type="InterPro" id="IPR002347">
    <property type="entry name" value="SDR_fam"/>
</dbReference>
<dbReference type="PRINTS" id="PR00081">
    <property type="entry name" value="GDHRDH"/>
</dbReference>
<dbReference type="PANTHER" id="PTHR24320:SF272">
    <property type="entry name" value="NAD(P)-BINDING ROSSMANN-FOLD SUPERFAMILY PROTEIN"/>
    <property type="match status" value="1"/>
</dbReference>
<dbReference type="InterPro" id="IPR036291">
    <property type="entry name" value="NAD(P)-bd_dom_sf"/>
</dbReference>
<feature type="region of interest" description="Disordered" evidence="4">
    <location>
        <begin position="1"/>
        <end position="22"/>
    </location>
</feature>